<gene>
    <name evidence="3" type="ORF">QE152_g40458</name>
</gene>
<evidence type="ECO:0000259" key="2">
    <source>
        <dbReference type="Pfam" id="PF26215"/>
    </source>
</evidence>
<keyword evidence="4" id="KW-1185">Reference proteome</keyword>
<dbReference type="PANTHER" id="PTHR21301:SF11">
    <property type="entry name" value="GIY-YIG DOMAIN-CONTAINING PROTEIN"/>
    <property type="match status" value="1"/>
</dbReference>
<comment type="caution">
    <text evidence="3">The sequence shown here is derived from an EMBL/GenBank/DDBJ whole genome shotgun (WGS) entry which is preliminary data.</text>
</comment>
<dbReference type="AlphaFoldDB" id="A0AAW1HG53"/>
<accession>A0AAW1HG53</accession>
<dbReference type="InterPro" id="IPR058912">
    <property type="entry name" value="HTH_animal"/>
</dbReference>
<reference evidence="3 4" key="1">
    <citation type="journal article" date="2024" name="BMC Genomics">
        <title>De novo assembly and annotation of Popillia japonica's genome with initial clues to its potential as an invasive pest.</title>
        <authorList>
            <person name="Cucini C."/>
            <person name="Boschi S."/>
            <person name="Funari R."/>
            <person name="Cardaioli E."/>
            <person name="Iannotti N."/>
            <person name="Marturano G."/>
            <person name="Paoli F."/>
            <person name="Bruttini M."/>
            <person name="Carapelli A."/>
            <person name="Frati F."/>
            <person name="Nardi F."/>
        </authorList>
    </citation>
    <scope>NUCLEOTIDE SEQUENCE [LARGE SCALE GENOMIC DNA]</scope>
    <source>
        <strain evidence="3">DMR45628</strain>
    </source>
</reference>
<evidence type="ECO:0000313" key="4">
    <source>
        <dbReference type="Proteomes" id="UP001458880"/>
    </source>
</evidence>
<dbReference type="EMBL" id="JASPKY010001176">
    <property type="protein sequence ID" value="KAK9675311.1"/>
    <property type="molecule type" value="Genomic_DNA"/>
</dbReference>
<dbReference type="PANTHER" id="PTHR21301">
    <property type="entry name" value="REVERSE TRANSCRIPTASE"/>
    <property type="match status" value="1"/>
</dbReference>
<proteinExistence type="predicted"/>
<evidence type="ECO:0000313" key="3">
    <source>
        <dbReference type="EMBL" id="KAK9675311.1"/>
    </source>
</evidence>
<organism evidence="3 4">
    <name type="scientific">Popillia japonica</name>
    <name type="common">Japanese beetle</name>
    <dbReference type="NCBI Taxonomy" id="7064"/>
    <lineage>
        <taxon>Eukaryota</taxon>
        <taxon>Metazoa</taxon>
        <taxon>Ecdysozoa</taxon>
        <taxon>Arthropoda</taxon>
        <taxon>Hexapoda</taxon>
        <taxon>Insecta</taxon>
        <taxon>Pterygota</taxon>
        <taxon>Neoptera</taxon>
        <taxon>Endopterygota</taxon>
        <taxon>Coleoptera</taxon>
        <taxon>Polyphaga</taxon>
        <taxon>Scarabaeiformia</taxon>
        <taxon>Scarabaeidae</taxon>
        <taxon>Rutelinae</taxon>
        <taxon>Popillia</taxon>
    </lineage>
</organism>
<sequence>MPIGQLHQQLDKEECEVSLGRTARRFIQAPQKHTHGGHDAQSYLNNESNHRPRQKNGVVKTLVEQARKVCSPEQLEGEFDHLRQALRCNGYYDKTINRAIKKQSRRNEMNDAAEKMLGIAYLPYIINTTDKIERVLKWYNIRTVFMPTQKVSSLLREVKERRDPLSTPGVYSIPYSCVKVYIGTTGRSIATRRKEYERYVCITSETVRRISYRRTHPFTSGSQDQIRGHEGFGSNEE</sequence>
<dbReference type="Proteomes" id="UP001458880">
    <property type="component" value="Unassembled WGS sequence"/>
</dbReference>
<protein>
    <recommendedName>
        <fullName evidence="2">Helix-turn-helix domain-containing protein</fullName>
    </recommendedName>
</protein>
<feature type="region of interest" description="Disordered" evidence="1">
    <location>
        <begin position="218"/>
        <end position="237"/>
    </location>
</feature>
<name>A0AAW1HG53_POPJA</name>
<dbReference type="Pfam" id="PF26215">
    <property type="entry name" value="HTH_animal"/>
    <property type="match status" value="1"/>
</dbReference>
<feature type="domain" description="Helix-turn-helix" evidence="2">
    <location>
        <begin position="43"/>
        <end position="101"/>
    </location>
</feature>
<feature type="region of interest" description="Disordered" evidence="1">
    <location>
        <begin position="29"/>
        <end position="55"/>
    </location>
</feature>
<evidence type="ECO:0000256" key="1">
    <source>
        <dbReference type="SAM" id="MobiDB-lite"/>
    </source>
</evidence>